<dbReference type="GO" id="GO:0030126">
    <property type="term" value="C:COPI vesicle coat"/>
    <property type="evidence" value="ECO:0007669"/>
    <property type="project" value="UniProtKB-UniRule"/>
</dbReference>
<keyword evidence="8 12" id="KW-0333">Golgi apparatus</keyword>
<protein>
    <recommendedName>
        <fullName evidence="12">Coatomer subunit zeta</fullName>
    </recommendedName>
</protein>
<dbReference type="FunFam" id="3.30.450.60:FF:000014">
    <property type="entry name" value="Coatomer subunit zeta-2"/>
    <property type="match status" value="1"/>
</dbReference>
<dbReference type="InterPro" id="IPR022775">
    <property type="entry name" value="AP_mu_sigma_su"/>
</dbReference>
<keyword evidence="5 12" id="KW-0963">Cytoplasm</keyword>
<dbReference type="AlphaFoldDB" id="A0A5J5BFY8"/>
<reference evidence="14 15" key="1">
    <citation type="submission" date="2019-09" db="EMBL/GenBank/DDBJ databases">
        <title>A chromosome-level genome assembly of the Chinese tupelo Nyssa sinensis.</title>
        <authorList>
            <person name="Yang X."/>
            <person name="Kang M."/>
            <person name="Yang Y."/>
            <person name="Xiong H."/>
            <person name="Wang M."/>
            <person name="Zhang Z."/>
            <person name="Wang Z."/>
            <person name="Wu H."/>
            <person name="Ma T."/>
            <person name="Liu J."/>
            <person name="Xi Z."/>
        </authorList>
    </citation>
    <scope>NUCLEOTIDE SEQUENCE [LARGE SCALE GENOMIC DNA]</scope>
    <source>
        <strain evidence="14">J267</strain>
        <tissue evidence="14">Leaf</tissue>
    </source>
</reference>
<accession>A0A5J5BFY8</accession>
<keyword evidence="6 12" id="KW-0931">ER-Golgi transport</keyword>
<keyword evidence="9 12" id="KW-0472">Membrane</keyword>
<comment type="subunit">
    <text evidence="3 12">Oligomeric complex that consists of at least the alpha, beta, beta', gamma, delta, epsilon and zeta subunits.</text>
</comment>
<dbReference type="GO" id="GO:0006890">
    <property type="term" value="P:retrograde vesicle-mediated transport, Golgi to endoplasmic reticulum"/>
    <property type="evidence" value="ECO:0007669"/>
    <property type="project" value="UniProtKB-UniRule"/>
</dbReference>
<evidence type="ECO:0000256" key="8">
    <source>
        <dbReference type="ARBA" id="ARBA00023034"/>
    </source>
</evidence>
<comment type="similarity">
    <text evidence="2 12">Belongs to the adaptor complexes small subunit family.</text>
</comment>
<feature type="domain" description="AP complex mu/sigma subunit" evidence="13">
    <location>
        <begin position="11"/>
        <end position="151"/>
    </location>
</feature>
<evidence type="ECO:0000256" key="6">
    <source>
        <dbReference type="ARBA" id="ARBA00022892"/>
    </source>
</evidence>
<evidence type="ECO:0000256" key="11">
    <source>
        <dbReference type="ARBA" id="ARBA00045555"/>
    </source>
</evidence>
<organism evidence="14 15">
    <name type="scientific">Nyssa sinensis</name>
    <dbReference type="NCBI Taxonomy" id="561372"/>
    <lineage>
        <taxon>Eukaryota</taxon>
        <taxon>Viridiplantae</taxon>
        <taxon>Streptophyta</taxon>
        <taxon>Embryophyta</taxon>
        <taxon>Tracheophyta</taxon>
        <taxon>Spermatophyta</taxon>
        <taxon>Magnoliopsida</taxon>
        <taxon>eudicotyledons</taxon>
        <taxon>Gunneridae</taxon>
        <taxon>Pentapetalae</taxon>
        <taxon>asterids</taxon>
        <taxon>Cornales</taxon>
        <taxon>Nyssaceae</taxon>
        <taxon>Nyssa</taxon>
    </lineage>
</organism>
<evidence type="ECO:0000313" key="15">
    <source>
        <dbReference type="Proteomes" id="UP000325577"/>
    </source>
</evidence>
<dbReference type="Pfam" id="PF01217">
    <property type="entry name" value="Clat_adaptor_s"/>
    <property type="match status" value="1"/>
</dbReference>
<keyword evidence="15" id="KW-1185">Reference proteome</keyword>
<gene>
    <name evidence="14" type="ORF">F0562_022811</name>
</gene>
<dbReference type="GO" id="GO:0000139">
    <property type="term" value="C:Golgi membrane"/>
    <property type="evidence" value="ECO:0007669"/>
    <property type="project" value="UniProtKB-SubCell"/>
</dbReference>
<evidence type="ECO:0000259" key="13">
    <source>
        <dbReference type="Pfam" id="PF01217"/>
    </source>
</evidence>
<dbReference type="OrthoDB" id="10249988at2759"/>
<evidence type="ECO:0000256" key="4">
    <source>
        <dbReference type="ARBA" id="ARBA00022448"/>
    </source>
</evidence>
<dbReference type="PANTHER" id="PTHR11043">
    <property type="entry name" value="ZETA-COAT PROTEIN"/>
    <property type="match status" value="1"/>
</dbReference>
<dbReference type="EMBL" id="CM018035">
    <property type="protein sequence ID" value="KAA8541659.1"/>
    <property type="molecule type" value="Genomic_DNA"/>
</dbReference>
<dbReference type="GO" id="GO:0006891">
    <property type="term" value="P:intra-Golgi vesicle-mediated transport"/>
    <property type="evidence" value="ECO:0007669"/>
    <property type="project" value="TreeGrafter"/>
</dbReference>
<proteinExistence type="inferred from homology"/>
<evidence type="ECO:0000256" key="10">
    <source>
        <dbReference type="ARBA" id="ARBA00023329"/>
    </source>
</evidence>
<dbReference type="CDD" id="cd14829">
    <property type="entry name" value="Zeta-COP"/>
    <property type="match status" value="1"/>
</dbReference>
<evidence type="ECO:0000256" key="7">
    <source>
        <dbReference type="ARBA" id="ARBA00022927"/>
    </source>
</evidence>
<keyword evidence="10 12" id="KW-0968">Cytoplasmic vesicle</keyword>
<evidence type="ECO:0000256" key="3">
    <source>
        <dbReference type="ARBA" id="ARBA00011775"/>
    </source>
</evidence>
<evidence type="ECO:0000256" key="9">
    <source>
        <dbReference type="ARBA" id="ARBA00023136"/>
    </source>
</evidence>
<comment type="subcellular location">
    <subcellularLocation>
        <location evidence="12">Cytoplasm</location>
    </subcellularLocation>
    <subcellularLocation>
        <location evidence="1 12">Golgi apparatus membrane</location>
        <topology evidence="1 12">Peripheral membrane protein</topology>
        <orientation evidence="1 12">Cytoplasmic side</orientation>
    </subcellularLocation>
    <subcellularLocation>
        <location evidence="12">Cytoplasmic vesicle</location>
        <location evidence="12">COPI-coated vesicle membrane</location>
        <topology evidence="12">Peripheral membrane protein</topology>
        <orientation evidence="12">Cytoplasmic side</orientation>
    </subcellularLocation>
</comment>
<sequence length="182" mass="20276">MANFYRDACPTIKNILLLDSEGKRVAVKYYSDDWPTNSAKLAFEKSVFTKTQKTNARTEAEIAMFESNIVVYKFIQDLHFFVTGGDDENELILSTVLQGFFDAVTLLLRNNVEKMEALENLDLILLCLDEIIDGGMILETDANIIAGKVATHSVDAGAPLSEQTITQALATAREHLTRSLLR</sequence>
<evidence type="ECO:0000256" key="2">
    <source>
        <dbReference type="ARBA" id="ARBA00006972"/>
    </source>
</evidence>
<keyword evidence="4 12" id="KW-0813">Transport</keyword>
<dbReference type="Proteomes" id="UP000325577">
    <property type="component" value="Linkage Group LG12"/>
</dbReference>
<evidence type="ECO:0000313" key="14">
    <source>
        <dbReference type="EMBL" id="KAA8541659.1"/>
    </source>
</evidence>
<dbReference type="SUPFAM" id="SSF64356">
    <property type="entry name" value="SNARE-like"/>
    <property type="match status" value="1"/>
</dbReference>
<comment type="function">
    <text evidence="11">The coatomer is a cytosolic protein complex that binds to dilysine motifs and reversibly associates with Golgi non-clathrin-coated vesicles, which further mediate biosynthetic protein transport from the ER, via the Golgi up to the trans Golgi network. Coatomer complex is required for budding from Golgi membranes, and is essential for the retrograde Golgi-to-ER transport of dilysine-tagged proteins. The zeta subunit may be involved in regulating the coat assembly and, hence, the rate of biosynthetic protein transport due to its association-dissociation properties with the coatomer complex.</text>
</comment>
<name>A0A5J5BFY8_9ASTE</name>
<dbReference type="Gene3D" id="3.30.450.60">
    <property type="match status" value="1"/>
</dbReference>
<dbReference type="InterPro" id="IPR039652">
    <property type="entry name" value="Coatomer_zeta"/>
</dbReference>
<dbReference type="InterPro" id="IPR011012">
    <property type="entry name" value="Longin-like_dom_sf"/>
</dbReference>
<evidence type="ECO:0000256" key="1">
    <source>
        <dbReference type="ARBA" id="ARBA00004255"/>
    </source>
</evidence>
<evidence type="ECO:0000256" key="5">
    <source>
        <dbReference type="ARBA" id="ARBA00022490"/>
    </source>
</evidence>
<dbReference type="GO" id="GO:0006886">
    <property type="term" value="P:intracellular protein transport"/>
    <property type="evidence" value="ECO:0007669"/>
    <property type="project" value="TreeGrafter"/>
</dbReference>
<keyword evidence="7 12" id="KW-0653">Protein transport</keyword>
<dbReference type="PANTHER" id="PTHR11043:SF28">
    <property type="entry name" value="COATOMER SUBUNIT ZETA-3"/>
    <property type="match status" value="1"/>
</dbReference>
<evidence type="ECO:0000256" key="12">
    <source>
        <dbReference type="RuleBase" id="RU366053"/>
    </source>
</evidence>